<dbReference type="GO" id="GO:0034703">
    <property type="term" value="C:cation channel complex"/>
    <property type="evidence" value="ECO:0007669"/>
    <property type="project" value="TreeGrafter"/>
</dbReference>
<dbReference type="GO" id="GO:0070679">
    <property type="term" value="F:inositol 1,4,5 trisphosphate binding"/>
    <property type="evidence" value="ECO:0007669"/>
    <property type="project" value="TreeGrafter"/>
</dbReference>
<evidence type="ECO:0000256" key="5">
    <source>
        <dbReference type="ARBA" id="ARBA00022989"/>
    </source>
</evidence>
<feature type="transmembrane region" description="Helical" evidence="12">
    <location>
        <begin position="643"/>
        <end position="668"/>
    </location>
</feature>
<dbReference type="FunFam" id="1.25.40.20:FF:000402">
    <property type="entry name" value="Transient receptor potential channel"/>
    <property type="match status" value="1"/>
</dbReference>
<organism evidence="14 15">
    <name type="scientific">Parthenolecanium corni</name>
    <dbReference type="NCBI Taxonomy" id="536013"/>
    <lineage>
        <taxon>Eukaryota</taxon>
        <taxon>Metazoa</taxon>
        <taxon>Ecdysozoa</taxon>
        <taxon>Arthropoda</taxon>
        <taxon>Hexapoda</taxon>
        <taxon>Insecta</taxon>
        <taxon>Pterygota</taxon>
        <taxon>Neoptera</taxon>
        <taxon>Paraneoptera</taxon>
        <taxon>Hemiptera</taxon>
        <taxon>Sternorrhyncha</taxon>
        <taxon>Coccoidea</taxon>
        <taxon>Coccidae</taxon>
        <taxon>Parthenolecanium</taxon>
    </lineage>
</organism>
<evidence type="ECO:0000256" key="2">
    <source>
        <dbReference type="ARBA" id="ARBA00022448"/>
    </source>
</evidence>
<dbReference type="PROSITE" id="PS50088">
    <property type="entry name" value="ANK_REPEAT"/>
    <property type="match status" value="1"/>
</dbReference>
<dbReference type="InterPro" id="IPR002153">
    <property type="entry name" value="TRPC_channel"/>
</dbReference>
<dbReference type="Gene3D" id="1.25.40.20">
    <property type="entry name" value="Ankyrin repeat-containing domain"/>
    <property type="match status" value="1"/>
</dbReference>
<keyword evidence="8 12" id="KW-0472">Membrane</keyword>
<evidence type="ECO:0000256" key="12">
    <source>
        <dbReference type="SAM" id="Phobius"/>
    </source>
</evidence>
<keyword evidence="9" id="KW-0407">Ion channel</keyword>
<protein>
    <recommendedName>
        <fullName evidence="13">Transient receptor ion channel domain-containing protein</fullName>
    </recommendedName>
</protein>
<evidence type="ECO:0000256" key="3">
    <source>
        <dbReference type="ARBA" id="ARBA00022692"/>
    </source>
</evidence>
<dbReference type="InterPro" id="IPR013555">
    <property type="entry name" value="TRP_dom"/>
</dbReference>
<dbReference type="SMART" id="SM00248">
    <property type="entry name" value="ANK"/>
    <property type="match status" value="2"/>
</dbReference>
<dbReference type="InterPro" id="IPR005821">
    <property type="entry name" value="Ion_trans_dom"/>
</dbReference>
<feature type="compositionally biased region" description="Basic and acidic residues" evidence="11">
    <location>
        <begin position="1"/>
        <end position="18"/>
    </location>
</feature>
<dbReference type="EMBL" id="JBBCAQ010000032">
    <property type="protein sequence ID" value="KAK7583665.1"/>
    <property type="molecule type" value="Genomic_DNA"/>
</dbReference>
<evidence type="ECO:0000256" key="1">
    <source>
        <dbReference type="ARBA" id="ARBA00004141"/>
    </source>
</evidence>
<dbReference type="Pfam" id="PF08344">
    <property type="entry name" value="TRP_2"/>
    <property type="match status" value="1"/>
</dbReference>
<feature type="region of interest" description="Disordered" evidence="11">
    <location>
        <begin position="1035"/>
        <end position="1117"/>
    </location>
</feature>
<feature type="region of interest" description="Disordered" evidence="11">
    <location>
        <begin position="961"/>
        <end position="1019"/>
    </location>
</feature>
<feature type="repeat" description="ANK" evidence="10">
    <location>
        <begin position="157"/>
        <end position="189"/>
    </location>
</feature>
<keyword evidence="6 10" id="KW-0040">ANK repeat</keyword>
<feature type="transmembrane region" description="Helical" evidence="12">
    <location>
        <begin position="556"/>
        <end position="579"/>
    </location>
</feature>
<dbReference type="AlphaFoldDB" id="A0AAN9Y3A0"/>
<dbReference type="PANTHER" id="PTHR10117:SF51">
    <property type="entry name" value="TRANSIENT RECEPTOR POTENTIAL PROTEIN"/>
    <property type="match status" value="1"/>
</dbReference>
<keyword evidence="3 12" id="KW-0812">Transmembrane</keyword>
<evidence type="ECO:0000256" key="4">
    <source>
        <dbReference type="ARBA" id="ARBA00022737"/>
    </source>
</evidence>
<evidence type="ECO:0000256" key="7">
    <source>
        <dbReference type="ARBA" id="ARBA00023065"/>
    </source>
</evidence>
<dbReference type="GO" id="GO:0015279">
    <property type="term" value="F:store-operated calcium channel activity"/>
    <property type="evidence" value="ECO:0007669"/>
    <property type="project" value="TreeGrafter"/>
</dbReference>
<evidence type="ECO:0000256" key="11">
    <source>
        <dbReference type="SAM" id="MobiDB-lite"/>
    </source>
</evidence>
<comment type="subcellular location">
    <subcellularLocation>
        <location evidence="1">Membrane</location>
        <topology evidence="1">Multi-pass membrane protein</topology>
    </subcellularLocation>
</comment>
<sequence length="1117" mass="126068">MTNEVKQEARVDGADFKGSRSRTSSRRSNLALAQLASPHYSLTRVEKIFLLYAERGDCASVRKIINEYKDKPKEFDINCLDPLNRSALIIAIEKENIDLIQILLEAGIKLKDSLLHAINEDYVEGVEALLEWEEKSHVAGEPYSWEVVDKSSSGFTLDITPVILAAHKNNYEILKLLLDRGATLPVTHDVRCGCDECATSKRLDSLRHSQARINAYKALTSPSLICLSSRDPLLTAIRLYGEVKRLEQMEAEFRAEYNTMKHVVQTFATSLLDHVRTSNELEIMLNYDSAGDPWQPGERQTLDRLKLAIKCKLKMFVAHPNIQQLLASIWYEGLPGFRRKNMFFQFLDVAKIACLFAAYSCSYMMAPSSVWGSFLKKPFVKFVCHSASYGFFLGLLALASQRVETLCYQLLGMEDVAESVAQERGSPPGLIESLIIVYVVSLVWKELRALYMDGFNEYLADLWNILDFISNIFYITWISLRCTAIYVVAREFGSGLDPRYPRDQWDKFDPHMVSECAFASGMIMSFMKLVNIFSINPHLGPLQISLGRMIIDIIKFFFIYTLVLFAFGCGLNQLLWYFAGLEEAKCYHDGNDVPDFEDADKACTTWRRFANLFETSQSLFWASFGLVDLTAFDLTGIKSFTRFWALLVFGCYSAINIIVLLNMLIAMMSNSYQIISERADVEWKFARSKLFVSFFEEAETVPPPFNLFPTWSTLHKLVGRAKRGAATSKTQRRHRRVDREKADSRYDIVMQLLIRRYVTGEQKKMEEFSVTEDDVAEVRHDISTLRFELMDVFSRNNFVVPKHEGRNQSSAQGKKERIMERRIIKDFQIGMVEGVVNEIISTESEPKNIFGKIAKAIGRGESKRKDWNASVRTSSVTGDPIGSTKEVARKTQRNTLRRYILEHRDEPLRKMDADRLAQFNPLLAEINPVARLAYAKFKMHLLKRDYEGLRHLSVDMDQPNASLASGSEARVHGNGVGAAQTVTRAPSTHSSGTGTRTSQSGGHRRSTVRRERTEIDIPSSGDGAVVVVVEARPRPETLASSESQPMAAATATAPPAEPEPQPASDCGLEATQSIRQQTSAPSRREPPPPPPPPSSSSSSRTQQPPFAKGTRRDGNWL</sequence>
<evidence type="ECO:0000256" key="8">
    <source>
        <dbReference type="ARBA" id="ARBA00023136"/>
    </source>
</evidence>
<dbReference type="NCBIfam" id="TIGR00870">
    <property type="entry name" value="trp"/>
    <property type="match status" value="1"/>
</dbReference>
<evidence type="ECO:0000313" key="14">
    <source>
        <dbReference type="EMBL" id="KAK7583665.1"/>
    </source>
</evidence>
<feature type="domain" description="Transient receptor ion channel" evidence="13">
    <location>
        <begin position="192"/>
        <end position="254"/>
    </location>
</feature>
<reference evidence="14 15" key="1">
    <citation type="submission" date="2024-03" db="EMBL/GenBank/DDBJ databases">
        <title>Adaptation during the transition from Ophiocordyceps entomopathogen to insect associate is accompanied by gene loss and intensified selection.</title>
        <authorList>
            <person name="Ward C.M."/>
            <person name="Onetto C.A."/>
            <person name="Borneman A.R."/>
        </authorList>
    </citation>
    <scope>NUCLEOTIDE SEQUENCE [LARGE SCALE GENOMIC DNA]</scope>
    <source>
        <strain evidence="14">AWRI1</strain>
        <tissue evidence="14">Single Adult Female</tissue>
    </source>
</reference>
<evidence type="ECO:0000256" key="9">
    <source>
        <dbReference type="ARBA" id="ARBA00023303"/>
    </source>
</evidence>
<dbReference type="GO" id="GO:0005886">
    <property type="term" value="C:plasma membrane"/>
    <property type="evidence" value="ECO:0007669"/>
    <property type="project" value="TreeGrafter"/>
</dbReference>
<dbReference type="Pfam" id="PF00520">
    <property type="entry name" value="Ion_trans"/>
    <property type="match status" value="1"/>
</dbReference>
<dbReference type="InterPro" id="IPR002110">
    <property type="entry name" value="Ankyrin_rpt"/>
</dbReference>
<proteinExistence type="predicted"/>
<keyword evidence="15" id="KW-1185">Reference proteome</keyword>
<feature type="compositionally biased region" description="Low complexity" evidence="11">
    <location>
        <begin position="1044"/>
        <end position="1054"/>
    </location>
</feature>
<dbReference type="Proteomes" id="UP001367676">
    <property type="component" value="Unassembled WGS sequence"/>
</dbReference>
<name>A0AAN9Y3A0_9HEMI</name>
<keyword evidence="7" id="KW-0406">Ion transport</keyword>
<feature type="compositionally biased region" description="Polar residues" evidence="11">
    <location>
        <begin position="1070"/>
        <end position="1080"/>
    </location>
</feature>
<comment type="caution">
    <text evidence="14">The sequence shown here is derived from an EMBL/GenBank/DDBJ whole genome shotgun (WGS) entry which is preliminary data.</text>
</comment>
<keyword evidence="5 12" id="KW-1133">Transmembrane helix</keyword>
<accession>A0AAN9Y3A0</accession>
<evidence type="ECO:0000256" key="10">
    <source>
        <dbReference type="PROSITE-ProRule" id="PRU00023"/>
    </source>
</evidence>
<gene>
    <name evidence="14" type="ORF">V9T40_004628</name>
</gene>
<dbReference type="Pfam" id="PF00023">
    <property type="entry name" value="Ank"/>
    <property type="match status" value="1"/>
</dbReference>
<dbReference type="InterPro" id="IPR036770">
    <property type="entry name" value="Ankyrin_rpt-contain_sf"/>
</dbReference>
<feature type="region of interest" description="Disordered" evidence="11">
    <location>
        <begin position="1"/>
        <end position="22"/>
    </location>
</feature>
<keyword evidence="2" id="KW-0813">Transport</keyword>
<evidence type="ECO:0000256" key="6">
    <source>
        <dbReference type="ARBA" id="ARBA00023043"/>
    </source>
</evidence>
<dbReference type="PANTHER" id="PTHR10117">
    <property type="entry name" value="TRANSIENT RECEPTOR POTENTIAL CHANNEL"/>
    <property type="match status" value="1"/>
</dbReference>
<dbReference type="GO" id="GO:0051480">
    <property type="term" value="P:regulation of cytosolic calcium ion concentration"/>
    <property type="evidence" value="ECO:0007669"/>
    <property type="project" value="TreeGrafter"/>
</dbReference>
<dbReference type="CDD" id="cd23650">
    <property type="entry name" value="TRP_CaM_bind1"/>
    <property type="match status" value="1"/>
</dbReference>
<dbReference type="SMART" id="SM01420">
    <property type="entry name" value="TRP_2"/>
    <property type="match status" value="1"/>
</dbReference>
<evidence type="ECO:0000313" key="15">
    <source>
        <dbReference type="Proteomes" id="UP001367676"/>
    </source>
</evidence>
<dbReference type="PROSITE" id="PS50297">
    <property type="entry name" value="ANK_REP_REGION"/>
    <property type="match status" value="1"/>
</dbReference>
<dbReference type="PRINTS" id="PR01097">
    <property type="entry name" value="TRNSRECEPTRP"/>
</dbReference>
<keyword evidence="4" id="KW-0677">Repeat</keyword>
<evidence type="ECO:0000259" key="13">
    <source>
        <dbReference type="SMART" id="SM01420"/>
    </source>
</evidence>
<dbReference type="SUPFAM" id="SSF48403">
    <property type="entry name" value="Ankyrin repeat"/>
    <property type="match status" value="1"/>
</dbReference>
<feature type="compositionally biased region" description="Low complexity" evidence="11">
    <location>
        <begin position="987"/>
        <end position="1001"/>
    </location>
</feature>